<dbReference type="Gene3D" id="1.20.5.170">
    <property type="match status" value="1"/>
</dbReference>
<feature type="compositionally biased region" description="Polar residues" evidence="1">
    <location>
        <begin position="121"/>
        <end position="130"/>
    </location>
</feature>
<keyword evidence="3" id="KW-1185">Reference proteome</keyword>
<evidence type="ECO:0000256" key="1">
    <source>
        <dbReference type="SAM" id="MobiDB-lite"/>
    </source>
</evidence>
<evidence type="ECO:0008006" key="4">
    <source>
        <dbReference type="Google" id="ProtNLM"/>
    </source>
</evidence>
<name>A0ABR4I5I8_9EURO</name>
<feature type="compositionally biased region" description="Basic residues" evidence="1">
    <location>
        <begin position="1"/>
        <end position="17"/>
    </location>
</feature>
<feature type="region of interest" description="Disordered" evidence="1">
    <location>
        <begin position="1"/>
        <end position="34"/>
    </location>
</feature>
<sequence length="352" mass="39377">MPPRRLTKVPAARRARPTTKDNDPGPEKNSTEKRRMQVRMAQRAYRARNQAQTASLQRRITQLETALEQMGSAVVSFSDALVQSQALTSVPQLADPLRDMMATCLSLAEATDETSEAAPPASSNETQPSFSLNYGLSPRADVFHDAYRSTLISAFTLNTRNPTMDVPSFIEQLRIACLYHGFLLLSNPIIPLSMLWRPFRLLLTLVPRDTITAFFHARLVDRLNKRSPEAFAEIPFFQLGGAGTHYPELYLPVQHSREWDSSMASSPLSAFSPEVQEELEGAWFDMHDLAGYLLEKEVFIVSPIQRQVLPAKRVVKALDFTAALLKNSICLGKSPGFRRSDVESAIALSLWE</sequence>
<feature type="compositionally biased region" description="Basic and acidic residues" evidence="1">
    <location>
        <begin position="18"/>
        <end position="34"/>
    </location>
</feature>
<dbReference type="PANTHER" id="PTHR40618:SF1">
    <property type="entry name" value="B-ZIP TRANSCRIPTION FACTOR (EUROFUNG)"/>
    <property type="match status" value="1"/>
</dbReference>
<dbReference type="PANTHER" id="PTHR40618">
    <property type="entry name" value="B-ZIP TRANSCRIPTION FACTOR (EUROFUNG)-RELATED"/>
    <property type="match status" value="1"/>
</dbReference>
<dbReference type="InterPro" id="IPR046347">
    <property type="entry name" value="bZIP_sf"/>
</dbReference>
<accession>A0ABR4I5I8</accession>
<dbReference type="CDD" id="cd14688">
    <property type="entry name" value="bZIP_YAP"/>
    <property type="match status" value="1"/>
</dbReference>
<proteinExistence type="predicted"/>
<reference evidence="2 3" key="1">
    <citation type="submission" date="2024-07" db="EMBL/GenBank/DDBJ databases">
        <title>Section-level genome sequencing and comparative genomics of Aspergillus sections Usti and Cavernicolus.</title>
        <authorList>
            <consortium name="Lawrence Berkeley National Laboratory"/>
            <person name="Nybo J.L."/>
            <person name="Vesth T.C."/>
            <person name="Theobald S."/>
            <person name="Frisvad J.C."/>
            <person name="Larsen T.O."/>
            <person name="Kjaerboelling I."/>
            <person name="Rothschild-Mancinelli K."/>
            <person name="Lyhne E.K."/>
            <person name="Kogle M.E."/>
            <person name="Barry K."/>
            <person name="Clum A."/>
            <person name="Na H."/>
            <person name="Ledsgaard L."/>
            <person name="Lin J."/>
            <person name="Lipzen A."/>
            <person name="Kuo A."/>
            <person name="Riley R."/>
            <person name="Mondo S."/>
            <person name="Labutti K."/>
            <person name="Haridas S."/>
            <person name="Pangalinan J."/>
            <person name="Salamov A.A."/>
            <person name="Simmons B.A."/>
            <person name="Magnuson J.K."/>
            <person name="Chen J."/>
            <person name="Drula E."/>
            <person name="Henrissat B."/>
            <person name="Wiebenga A."/>
            <person name="Lubbers R.J."/>
            <person name="Gomes A.C."/>
            <person name="Makela M.R."/>
            <person name="Stajich J."/>
            <person name="Grigoriev I.V."/>
            <person name="Mortensen U.H."/>
            <person name="De Vries R.P."/>
            <person name="Baker S.E."/>
            <person name="Andersen M.R."/>
        </authorList>
    </citation>
    <scope>NUCLEOTIDE SEQUENCE [LARGE SCALE GENOMIC DNA]</scope>
    <source>
        <strain evidence="2 3">CBS 588.65</strain>
    </source>
</reference>
<organism evidence="2 3">
    <name type="scientific">Aspergillus granulosus</name>
    <dbReference type="NCBI Taxonomy" id="176169"/>
    <lineage>
        <taxon>Eukaryota</taxon>
        <taxon>Fungi</taxon>
        <taxon>Dikarya</taxon>
        <taxon>Ascomycota</taxon>
        <taxon>Pezizomycotina</taxon>
        <taxon>Eurotiomycetes</taxon>
        <taxon>Eurotiomycetidae</taxon>
        <taxon>Eurotiales</taxon>
        <taxon>Aspergillaceae</taxon>
        <taxon>Aspergillus</taxon>
        <taxon>Aspergillus subgen. Nidulantes</taxon>
    </lineage>
</organism>
<dbReference type="EMBL" id="JBFXLT010000001">
    <property type="protein sequence ID" value="KAL2823015.1"/>
    <property type="molecule type" value="Genomic_DNA"/>
</dbReference>
<feature type="region of interest" description="Disordered" evidence="1">
    <location>
        <begin position="110"/>
        <end position="130"/>
    </location>
</feature>
<dbReference type="SUPFAM" id="SSF57959">
    <property type="entry name" value="Leucine zipper domain"/>
    <property type="match status" value="1"/>
</dbReference>
<protein>
    <recommendedName>
        <fullName evidence="4">AT DNA binding protein</fullName>
    </recommendedName>
</protein>
<gene>
    <name evidence="2" type="ORF">BJX63DRAFT_376075</name>
</gene>
<comment type="caution">
    <text evidence="2">The sequence shown here is derived from an EMBL/GenBank/DDBJ whole genome shotgun (WGS) entry which is preliminary data.</text>
</comment>
<evidence type="ECO:0000313" key="2">
    <source>
        <dbReference type="EMBL" id="KAL2823015.1"/>
    </source>
</evidence>
<dbReference type="Proteomes" id="UP001610334">
    <property type="component" value="Unassembled WGS sequence"/>
</dbReference>
<evidence type="ECO:0000313" key="3">
    <source>
        <dbReference type="Proteomes" id="UP001610334"/>
    </source>
</evidence>